<dbReference type="InterPro" id="IPR055374">
    <property type="entry name" value="Ribophorin_II_3rd"/>
</dbReference>
<evidence type="ECO:0000313" key="16">
    <source>
        <dbReference type="EMBL" id="KAK6937759.1"/>
    </source>
</evidence>
<gene>
    <name evidence="16" type="ORF">RJ641_031267</name>
</gene>
<evidence type="ECO:0000256" key="7">
    <source>
        <dbReference type="ARBA" id="ARBA00022824"/>
    </source>
</evidence>
<dbReference type="InterPro" id="IPR055373">
    <property type="entry name" value="Ribophorin_II_N"/>
</dbReference>
<sequence>MARNYVRFLALILAISICSEAAIFRPISDSHRSAALDLFKPIDGSFSSLEETYEALRTFEVLGIGNKLDISASTCRSVVEVLGSSSSNLKDLFYALKNQGILKCAIKEEILKGVSSKLEAAVNGASSLPDFYYSVGGLVLIKDQTPEVNVLLDDAEGVFRSIKALSQSDGRWRYSSNNPESSTYAAGMAFEALAGVISLAPSEIDQSVVATVKNDVVKLFDSIEKYDDGSLYFDEKTVDAHEYQGPIFVTSSVIRGVTAFAAVVSGSLKLPGDNMVSIPLIVSLPATVLSLTQKDQLKVSVSSVLGSDAPPLTVKLVQASSSSSKGASIIENQELKFDGDSSFHVLDALPDSVDIGKYLFTFEVVLYDSENEKVYTTGGKTQVPIFITGFVKIDSPEIAILDSDLGSIETQKKLDLAGENSVALSANHLQKLRLSFQLSTPTGKAFKPLQVIIKLRHESNVEHIFLMGNSGKQFEIILDFLGLVEKFYYLSGRYDIELTVGDSVMENSLLNALGHIELDLPEPPEKAARPPAQPIDPHSRYGPKAEISHIFRAPERRPPKELSLGFLGLTLVPLIGFLVGLLTLGVNLKNFPSSAVPATFAALFHLGIGAVLLLYVLFWLKLDLFTTLKAVGLLGIFLMFVGHRVLSHLASTSS</sequence>
<comment type="subcellular location">
    <subcellularLocation>
        <location evidence="2 10">Endoplasmic reticulum membrane</location>
        <topology evidence="2 10">Multi-pass membrane protein</topology>
    </subcellularLocation>
</comment>
<keyword evidence="6 10" id="KW-0732">Signal</keyword>
<dbReference type="Pfam" id="PF25147">
    <property type="entry name" value="Ribophorin_II_C"/>
    <property type="match status" value="1"/>
</dbReference>
<keyword evidence="9 10" id="KW-0472">Membrane</keyword>
<accession>A0AAN8VTY7</accession>
<evidence type="ECO:0000259" key="12">
    <source>
        <dbReference type="Pfam" id="PF05817"/>
    </source>
</evidence>
<feature type="transmembrane region" description="Helical" evidence="10">
    <location>
        <begin position="624"/>
        <end position="646"/>
    </location>
</feature>
<feature type="domain" description="Ribophorin II third" evidence="13">
    <location>
        <begin position="397"/>
        <end position="518"/>
    </location>
</feature>
<dbReference type="EMBL" id="JBAMMX010000006">
    <property type="protein sequence ID" value="KAK6937759.1"/>
    <property type="molecule type" value="Genomic_DNA"/>
</dbReference>
<evidence type="ECO:0000256" key="11">
    <source>
        <dbReference type="SAM" id="MobiDB-lite"/>
    </source>
</evidence>
<evidence type="ECO:0000256" key="9">
    <source>
        <dbReference type="ARBA" id="ARBA00023136"/>
    </source>
</evidence>
<evidence type="ECO:0000259" key="14">
    <source>
        <dbReference type="Pfam" id="PF23861"/>
    </source>
</evidence>
<feature type="signal peptide" evidence="10">
    <location>
        <begin position="1"/>
        <end position="21"/>
    </location>
</feature>
<evidence type="ECO:0000259" key="15">
    <source>
        <dbReference type="Pfam" id="PF25147"/>
    </source>
</evidence>
<comment type="caution">
    <text evidence="16">The sequence shown here is derived from an EMBL/GenBank/DDBJ whole genome shotgun (WGS) entry which is preliminary data.</text>
</comment>
<dbReference type="Pfam" id="PF23860">
    <property type="entry name" value="Ribophorin_II_3rd"/>
    <property type="match status" value="1"/>
</dbReference>
<dbReference type="GO" id="GO:0008250">
    <property type="term" value="C:oligosaccharyltransferase complex"/>
    <property type="evidence" value="ECO:0007669"/>
    <property type="project" value="UniProtKB-UniRule"/>
</dbReference>
<dbReference type="PANTHER" id="PTHR12640:SF0">
    <property type="entry name" value="DOLICHYL-DIPHOSPHOOLIGOSACCHARIDE--PROTEIN GLYCOSYLTRANSFERASE SUBUNIT 2"/>
    <property type="match status" value="1"/>
</dbReference>
<dbReference type="GO" id="GO:0006487">
    <property type="term" value="P:protein N-linked glycosylation"/>
    <property type="evidence" value="ECO:0007669"/>
    <property type="project" value="UniProtKB-UniRule"/>
</dbReference>
<feature type="region of interest" description="Disordered" evidence="11">
    <location>
        <begin position="523"/>
        <end position="542"/>
    </location>
</feature>
<keyword evidence="7 10" id="KW-0256">Endoplasmic reticulum</keyword>
<evidence type="ECO:0000256" key="6">
    <source>
        <dbReference type="ARBA" id="ARBA00022729"/>
    </source>
</evidence>
<evidence type="ECO:0000256" key="2">
    <source>
        <dbReference type="ARBA" id="ARBA00004477"/>
    </source>
</evidence>
<evidence type="ECO:0000256" key="5">
    <source>
        <dbReference type="ARBA" id="ARBA00022692"/>
    </source>
</evidence>
<feature type="domain" description="Ribophorin II second" evidence="14">
    <location>
        <begin position="280"/>
        <end position="387"/>
    </location>
</feature>
<evidence type="ECO:0000259" key="13">
    <source>
        <dbReference type="Pfam" id="PF23860"/>
    </source>
</evidence>
<keyword evidence="5 10" id="KW-0812">Transmembrane</keyword>
<dbReference type="InterPro" id="IPR055375">
    <property type="entry name" value="Ribophorin_II_2nd"/>
</dbReference>
<feature type="chain" id="PRO_5042664327" description="Dolichyl-diphosphooligosaccharide--protein glycosyltransferase subunit 2" evidence="10">
    <location>
        <begin position="22"/>
        <end position="654"/>
    </location>
</feature>
<name>A0AAN8VTY7_9MAGN</name>
<dbReference type="InterPro" id="IPR056790">
    <property type="entry name" value="Ribophorin_II_C"/>
</dbReference>
<keyword evidence="8 10" id="KW-1133">Transmembrane helix</keyword>
<proteinExistence type="inferred from homology"/>
<reference evidence="16 17" key="1">
    <citation type="submission" date="2023-12" db="EMBL/GenBank/DDBJ databases">
        <title>A high-quality genome assembly for Dillenia turbinata (Dilleniales).</title>
        <authorList>
            <person name="Chanderbali A."/>
        </authorList>
    </citation>
    <scope>NUCLEOTIDE SEQUENCE [LARGE SCALE GENOMIC DNA]</scope>
    <source>
        <strain evidence="16">LSX21</strain>
        <tissue evidence="16">Leaf</tissue>
    </source>
</reference>
<feature type="domain" description="Ribophorin II C-terminal" evidence="15">
    <location>
        <begin position="551"/>
        <end position="651"/>
    </location>
</feature>
<feature type="non-terminal residue" evidence="16">
    <location>
        <position position="654"/>
    </location>
</feature>
<evidence type="ECO:0000256" key="10">
    <source>
        <dbReference type="RuleBase" id="RU366029"/>
    </source>
</evidence>
<comment type="similarity">
    <text evidence="4 10">Belongs to the SWP1 family.</text>
</comment>
<comment type="pathway">
    <text evidence="3 10">Protein modification; protein glycosylation.</text>
</comment>
<dbReference type="Pfam" id="PF05817">
    <property type="entry name" value="Ribophorin_II"/>
    <property type="match status" value="1"/>
</dbReference>
<feature type="domain" description="Ribophorin II N-terminal" evidence="12">
    <location>
        <begin position="27"/>
        <end position="277"/>
    </location>
</feature>
<evidence type="ECO:0000256" key="8">
    <source>
        <dbReference type="ARBA" id="ARBA00022989"/>
    </source>
</evidence>
<evidence type="ECO:0000256" key="1">
    <source>
        <dbReference type="ARBA" id="ARBA00002791"/>
    </source>
</evidence>
<dbReference type="Proteomes" id="UP001370490">
    <property type="component" value="Unassembled WGS sequence"/>
</dbReference>
<dbReference type="PANTHER" id="PTHR12640">
    <property type="entry name" value="RIBOPHORIN II"/>
    <property type="match status" value="1"/>
</dbReference>
<comment type="subunit">
    <text evidence="10">Component of the oligosaccharyltransferase (OST) complex.</text>
</comment>
<dbReference type="Pfam" id="PF23861">
    <property type="entry name" value="Ribophorin_II_2nd"/>
    <property type="match status" value="1"/>
</dbReference>
<feature type="transmembrane region" description="Helical" evidence="10">
    <location>
        <begin position="562"/>
        <end position="586"/>
    </location>
</feature>
<protein>
    <recommendedName>
        <fullName evidence="10">Dolichyl-diphosphooligosaccharide--protein glycosyltransferase subunit 2</fullName>
    </recommendedName>
    <alternativeName>
        <fullName evidence="10">Ribophorin-2</fullName>
    </alternativeName>
</protein>
<comment type="function">
    <text evidence="1 10">Subunit of the oligosaccharyl transferase (OST) complex that catalyzes the initial transfer of a defined glycan (Glc(3)Man(9)GlcNAc(2) in eukaryotes) from the lipid carrier dolichol-pyrophosphate to an asparagine residue within an Asn-X-Ser/Thr consensus motif in nascent polypeptide chains, the first step in protein N-glycosylation. N-glycosylation occurs cotranslationally and the complex associates with the Sec61 complex at the channel-forming translocon complex that mediates protein translocation across the endoplasmic reticulum (ER). All subunits are required for a maximal enzyme activity.</text>
</comment>
<dbReference type="InterPro" id="IPR008814">
    <property type="entry name" value="Swp1"/>
</dbReference>
<dbReference type="AlphaFoldDB" id="A0AAN8VTY7"/>
<evidence type="ECO:0000313" key="17">
    <source>
        <dbReference type="Proteomes" id="UP001370490"/>
    </source>
</evidence>
<organism evidence="16 17">
    <name type="scientific">Dillenia turbinata</name>
    <dbReference type="NCBI Taxonomy" id="194707"/>
    <lineage>
        <taxon>Eukaryota</taxon>
        <taxon>Viridiplantae</taxon>
        <taxon>Streptophyta</taxon>
        <taxon>Embryophyta</taxon>
        <taxon>Tracheophyta</taxon>
        <taxon>Spermatophyta</taxon>
        <taxon>Magnoliopsida</taxon>
        <taxon>eudicotyledons</taxon>
        <taxon>Gunneridae</taxon>
        <taxon>Pentapetalae</taxon>
        <taxon>Dilleniales</taxon>
        <taxon>Dilleniaceae</taxon>
        <taxon>Dillenia</taxon>
    </lineage>
</organism>
<keyword evidence="17" id="KW-1185">Reference proteome</keyword>
<feature type="transmembrane region" description="Helical" evidence="10">
    <location>
        <begin position="598"/>
        <end position="618"/>
    </location>
</feature>
<evidence type="ECO:0000256" key="3">
    <source>
        <dbReference type="ARBA" id="ARBA00004922"/>
    </source>
</evidence>
<evidence type="ECO:0000256" key="4">
    <source>
        <dbReference type="ARBA" id="ARBA00009038"/>
    </source>
</evidence>